<proteinExistence type="inferred from homology"/>
<dbReference type="PANTHER" id="PTHR26379">
    <property type="entry name" value="BTB/POZ AND MATH DOMAIN-CONTAINING PROTEIN 1"/>
    <property type="match status" value="1"/>
</dbReference>
<dbReference type="Proteomes" id="UP000019116">
    <property type="component" value="Chromosome 5B"/>
</dbReference>
<dbReference type="InterPro" id="IPR008974">
    <property type="entry name" value="TRAF-like"/>
</dbReference>
<feature type="domain" description="MATH" evidence="4">
    <location>
        <begin position="32"/>
        <end position="161"/>
    </location>
</feature>
<dbReference type="PANTHER" id="PTHR26379:SF509">
    <property type="entry name" value="BTB DOMAIN-CONTAINING PROTEIN"/>
    <property type="match status" value="1"/>
</dbReference>
<dbReference type="RefSeq" id="XP_044393939.1">
    <property type="nucleotide sequence ID" value="XM_044538004.1"/>
</dbReference>
<evidence type="ECO:0000313" key="6">
    <source>
        <dbReference type="Proteomes" id="UP000019116"/>
    </source>
</evidence>
<accession>A0A3B6LTH7</accession>
<name>A0A3B6LTH7_WHEAT</name>
<organism evidence="5">
    <name type="scientific">Triticum aestivum</name>
    <name type="common">Wheat</name>
    <dbReference type="NCBI Taxonomy" id="4565"/>
    <lineage>
        <taxon>Eukaryota</taxon>
        <taxon>Viridiplantae</taxon>
        <taxon>Streptophyta</taxon>
        <taxon>Embryophyta</taxon>
        <taxon>Tracheophyta</taxon>
        <taxon>Spermatophyta</taxon>
        <taxon>Magnoliopsida</taxon>
        <taxon>Liliopsida</taxon>
        <taxon>Poales</taxon>
        <taxon>Poaceae</taxon>
        <taxon>BOP clade</taxon>
        <taxon>Pooideae</taxon>
        <taxon>Triticodae</taxon>
        <taxon>Triticeae</taxon>
        <taxon>Triticinae</taxon>
        <taxon>Triticum</taxon>
    </lineage>
</organism>
<evidence type="ECO:0000313" key="5">
    <source>
        <dbReference type="EnsemblPlants" id="TraesCS5B02G438600.1.cds1"/>
    </source>
</evidence>
<dbReference type="AlphaFoldDB" id="A0A3B6LTH7"/>
<dbReference type="PROSITE" id="PS50144">
    <property type="entry name" value="MATH"/>
    <property type="match status" value="1"/>
</dbReference>
<protein>
    <recommendedName>
        <fullName evidence="7">BTB domain-containing protein</fullName>
    </recommendedName>
</protein>
<dbReference type="Gene3D" id="3.30.710.10">
    <property type="entry name" value="Potassium Channel Kv1.1, Chain A"/>
    <property type="match status" value="1"/>
</dbReference>
<evidence type="ECO:0008006" key="7">
    <source>
        <dbReference type="Google" id="ProtNLM"/>
    </source>
</evidence>
<gene>
    <name evidence="5" type="primary">LOC123117181</name>
</gene>
<dbReference type="InterPro" id="IPR011333">
    <property type="entry name" value="SKP1/BTB/POZ_sf"/>
</dbReference>
<evidence type="ECO:0000256" key="2">
    <source>
        <dbReference type="ARBA" id="ARBA00010846"/>
    </source>
</evidence>
<dbReference type="OrthoDB" id="6359816at2759"/>
<dbReference type="Gene3D" id="2.60.210.10">
    <property type="entry name" value="Apoptosis, Tumor Necrosis Factor Receptor Associated Protein 2, Chain A"/>
    <property type="match status" value="1"/>
</dbReference>
<dbReference type="EnsemblPlants" id="TraesCS5B02G438600.1">
    <property type="protein sequence ID" value="TraesCS5B02G438600.1.cds1"/>
    <property type="gene ID" value="TraesCS5B02G438600"/>
</dbReference>
<dbReference type="KEGG" id="taes:123117181"/>
<dbReference type="OMA" id="TIGCHVT"/>
<evidence type="ECO:0000259" key="3">
    <source>
        <dbReference type="PROSITE" id="PS50097"/>
    </source>
</evidence>
<reference evidence="5" key="1">
    <citation type="submission" date="2018-08" db="EMBL/GenBank/DDBJ databases">
        <authorList>
            <person name="Rossello M."/>
        </authorList>
    </citation>
    <scope>NUCLEOTIDE SEQUENCE [LARGE SCALE GENOMIC DNA]</scope>
    <source>
        <strain evidence="5">cv. Chinese Spring</strain>
    </source>
</reference>
<keyword evidence="6" id="KW-1185">Reference proteome</keyword>
<dbReference type="Gramene" id="TraesCS5B02G438600.1">
    <property type="protein sequence ID" value="TraesCS5B02G438600.1.cds1"/>
    <property type="gene ID" value="TraesCS5B02G438600"/>
</dbReference>
<dbReference type="Gene3D" id="1.25.40.420">
    <property type="match status" value="1"/>
</dbReference>
<dbReference type="Pfam" id="PF00651">
    <property type="entry name" value="BTB"/>
    <property type="match status" value="1"/>
</dbReference>
<dbReference type="InterPro" id="IPR056423">
    <property type="entry name" value="BACK_BPM_SPOP"/>
</dbReference>
<dbReference type="SMR" id="A0A3B6LTH7"/>
<dbReference type="SUPFAM" id="SSF49599">
    <property type="entry name" value="TRAF domain-like"/>
    <property type="match status" value="1"/>
</dbReference>
<dbReference type="CDD" id="cd00121">
    <property type="entry name" value="MATH"/>
    <property type="match status" value="1"/>
</dbReference>
<feature type="domain" description="BTB" evidence="3">
    <location>
        <begin position="195"/>
        <end position="259"/>
    </location>
</feature>
<dbReference type="SMART" id="SM00225">
    <property type="entry name" value="BTB"/>
    <property type="match status" value="1"/>
</dbReference>
<dbReference type="Pfam" id="PF24570">
    <property type="entry name" value="BACK_BPM_SPOP"/>
    <property type="match status" value="1"/>
</dbReference>
<evidence type="ECO:0000259" key="4">
    <source>
        <dbReference type="PROSITE" id="PS50144"/>
    </source>
</evidence>
<dbReference type="InterPro" id="IPR000210">
    <property type="entry name" value="BTB/POZ_dom"/>
</dbReference>
<dbReference type="InterPro" id="IPR002083">
    <property type="entry name" value="MATH/TRAF_dom"/>
</dbReference>
<comment type="pathway">
    <text evidence="1">Protein modification; protein ubiquitination.</text>
</comment>
<sequence>MPKLIFRLAPRMAEHCKISVAMVAESEERPYARSYVFKVDGYSRAKALLKNGEYLTSEPFSVGGHDWVMTYYPNGSKICPDDISLFLHLHPAGAEDVKAKFTFSLLDENGEPVPSYTRAHDDIHIFSRKAPNWGYHNLMKKAKLERSGHLTNDCLTIGCHVTVVQEILGKEETRASPASDLHRHLGDLLESKDAADLTFQVGGEIFHAHRCILATRSSVFKAELLGGMEESSGSLIEIRDMEPDVFEALLHFIYTEKVSPVIDVVMASHLLVAADRYNIGSLKQICEDKLCCHIDSNMVATSLAIAEQHGFHGLKEACLRFLASPSNLEAMMASNGYEHLKSSCPSVLKELIARILPAKWNVAKDIIMEL</sequence>
<dbReference type="STRING" id="4565.A0A3B6LTH7"/>
<dbReference type="SUPFAM" id="SSF54695">
    <property type="entry name" value="POZ domain"/>
    <property type="match status" value="1"/>
</dbReference>
<dbReference type="PROSITE" id="PS50097">
    <property type="entry name" value="BTB"/>
    <property type="match status" value="1"/>
</dbReference>
<dbReference type="Pfam" id="PF22486">
    <property type="entry name" value="MATH_2"/>
    <property type="match status" value="1"/>
</dbReference>
<reference evidence="5" key="2">
    <citation type="submission" date="2018-10" db="UniProtKB">
        <authorList>
            <consortium name="EnsemblPlants"/>
        </authorList>
    </citation>
    <scope>IDENTIFICATION</scope>
</reference>
<evidence type="ECO:0000256" key="1">
    <source>
        <dbReference type="ARBA" id="ARBA00004906"/>
    </source>
</evidence>
<comment type="similarity">
    <text evidence="2">Belongs to the Tdpoz family.</text>
</comment>
<dbReference type="Gramene" id="TraesCS5B03G1078200.1">
    <property type="protein sequence ID" value="TraesCS5B03G1078200.1.CDS1"/>
    <property type="gene ID" value="TraesCS5B03G1078200"/>
</dbReference>
<dbReference type="GO" id="GO:0016567">
    <property type="term" value="P:protein ubiquitination"/>
    <property type="evidence" value="ECO:0007669"/>
    <property type="project" value="InterPro"/>
</dbReference>
<dbReference type="GeneID" id="123117181"/>
<dbReference type="InterPro" id="IPR045005">
    <property type="entry name" value="BPM1-6"/>
</dbReference>
<dbReference type="SMART" id="SM00061">
    <property type="entry name" value="MATH"/>
    <property type="match status" value="1"/>
</dbReference>